<evidence type="ECO:0000313" key="5">
    <source>
        <dbReference type="EMBL" id="CUX81065.1"/>
    </source>
</evidence>
<dbReference type="Gene3D" id="1.25.40.10">
    <property type="entry name" value="Tetratricopeptide repeat domain"/>
    <property type="match status" value="2"/>
</dbReference>
<dbReference type="RefSeq" id="WP_072245790.1">
    <property type="nucleotide sequence ID" value="NZ_FBYC01000004.1"/>
</dbReference>
<feature type="transmembrane region" description="Helical" evidence="4">
    <location>
        <begin position="15"/>
        <end position="37"/>
    </location>
</feature>
<protein>
    <submittedName>
        <fullName evidence="6">Putative enzyme of heme biosynthesis</fullName>
    </submittedName>
    <submittedName>
        <fullName evidence="5">Uncharacterized conserved protein HemY, contains two TPR repeats</fullName>
    </submittedName>
</protein>
<keyword evidence="8" id="KW-1185">Reference proteome</keyword>
<dbReference type="InterPro" id="IPR019734">
    <property type="entry name" value="TPR_rpt"/>
</dbReference>
<reference evidence="6 7" key="1">
    <citation type="submission" date="2015-09" db="EMBL/GenBank/DDBJ databases">
        <title>Identification and resolution of microdiversity through metagenomic sequencing of parallel consortia.</title>
        <authorList>
            <person name="Nelson W.C."/>
            <person name="Romine M.F."/>
            <person name="Lindemann S.R."/>
        </authorList>
    </citation>
    <scope>NUCLEOTIDE SEQUENCE [LARGE SCALE GENOMIC DNA]</scope>
    <source>
        <strain evidence="6">HL-91</strain>
    </source>
</reference>
<keyword evidence="4" id="KW-1133">Transmembrane helix</keyword>
<name>A0A0P7VSS9_9RHOB</name>
<dbReference type="SMART" id="SM00028">
    <property type="entry name" value="TPR"/>
    <property type="match status" value="5"/>
</dbReference>
<evidence type="ECO:0000313" key="8">
    <source>
        <dbReference type="Proteomes" id="UP000182045"/>
    </source>
</evidence>
<sequence length="492" mass="54662">MISNILTWFEQEATLLQAIAAGTAILGFGGAVIWGAFRLIRWAVTKPKPVQVEARVTFADEQTRLTMPEFLRMRKLLRDDIIAELDRADDEERRRLQARIDDLTAQINDPEGAFEAERKRLADLEDKLLREGNELGAERLNSAIAKLRAGNTDEAEAIFSEIAAREAMAVQRAARAEFGLGEIAESRVEWRAAAQHYARAAELEPDYEPLLAAGELLWRSGQYDAALNANKQLVEFSKDKFGPNNPRTALAQNNFAETLRALGQHEEALVQFKQALTVVQKAFGANDTKVGACLNNIAEVLRELHHYEEAEPFYQQGVEIGRATIAIDTLGYATSLNNYSVFLREVGRHNEAEPLIREALRLTKASLGERHPTVATRLNNLSLLLAITGRSGEAEELLREAIEIGRETLDVQHPDLAVWINNLAGLLENTGRVNEATPLYLEALEIFRAALGDDHPDTQTVARNTLIHLREHAPDHPDRAALEAVFGTPDAP</sequence>
<dbReference type="PROSITE" id="PS50005">
    <property type="entry name" value="TPR"/>
    <property type="match status" value="1"/>
</dbReference>
<gene>
    <name evidence="5" type="ORF">Ga0058931_1502</name>
    <name evidence="6" type="ORF">HLUCCA05_07300</name>
</gene>
<evidence type="ECO:0000256" key="3">
    <source>
        <dbReference type="PROSITE-ProRule" id="PRU00339"/>
    </source>
</evidence>
<evidence type="ECO:0000313" key="7">
    <source>
        <dbReference type="Proteomes" id="UP000050413"/>
    </source>
</evidence>
<dbReference type="PANTHER" id="PTHR45641:SF19">
    <property type="entry name" value="NEPHROCYSTIN-3"/>
    <property type="match status" value="1"/>
</dbReference>
<dbReference type="EMBL" id="LJSG01000020">
    <property type="protein sequence ID" value="KPP89963.1"/>
    <property type="molecule type" value="Genomic_DNA"/>
</dbReference>
<evidence type="ECO:0000256" key="4">
    <source>
        <dbReference type="SAM" id="Phobius"/>
    </source>
</evidence>
<dbReference type="PANTHER" id="PTHR45641">
    <property type="entry name" value="TETRATRICOPEPTIDE REPEAT PROTEIN (AFU_ORTHOLOGUE AFUA_6G03870)"/>
    <property type="match status" value="1"/>
</dbReference>
<dbReference type="AlphaFoldDB" id="A0A0P7VSS9"/>
<dbReference type="OrthoDB" id="9787760at2"/>
<accession>A0A0P7VSS9</accession>
<proteinExistence type="predicted"/>
<evidence type="ECO:0000313" key="6">
    <source>
        <dbReference type="EMBL" id="KPP89963.1"/>
    </source>
</evidence>
<keyword evidence="2 3" id="KW-0802">TPR repeat</keyword>
<dbReference type="Proteomes" id="UP000182045">
    <property type="component" value="Unassembled WGS sequence"/>
</dbReference>
<feature type="repeat" description="TPR" evidence="3">
    <location>
        <begin position="174"/>
        <end position="207"/>
    </location>
</feature>
<keyword evidence="4" id="KW-0472">Membrane</keyword>
<dbReference type="Pfam" id="PF13424">
    <property type="entry name" value="TPR_12"/>
    <property type="match status" value="2"/>
</dbReference>
<dbReference type="EMBL" id="FBYC01000004">
    <property type="protein sequence ID" value="CUX81065.1"/>
    <property type="molecule type" value="Genomic_DNA"/>
</dbReference>
<dbReference type="SUPFAM" id="SSF48452">
    <property type="entry name" value="TPR-like"/>
    <property type="match status" value="3"/>
</dbReference>
<comment type="caution">
    <text evidence="6">The sequence shown here is derived from an EMBL/GenBank/DDBJ whole genome shotgun (WGS) entry which is preliminary data.</text>
</comment>
<dbReference type="PRINTS" id="PR00381">
    <property type="entry name" value="KINESINLIGHT"/>
</dbReference>
<keyword evidence="4" id="KW-0812">Transmembrane</keyword>
<keyword evidence="1" id="KW-0677">Repeat</keyword>
<evidence type="ECO:0000256" key="2">
    <source>
        <dbReference type="ARBA" id="ARBA00022803"/>
    </source>
</evidence>
<dbReference type="InterPro" id="IPR011990">
    <property type="entry name" value="TPR-like_helical_dom_sf"/>
</dbReference>
<reference evidence="5 8" key="2">
    <citation type="submission" date="2016-01" db="EMBL/GenBank/DDBJ databases">
        <authorList>
            <person name="Varghese N."/>
        </authorList>
    </citation>
    <scope>NUCLEOTIDE SEQUENCE [LARGE SCALE GENOMIC DNA]</scope>
    <source>
        <strain evidence="5 8">HL-91</strain>
    </source>
</reference>
<dbReference type="STRING" id="1666912.Ga0058931_1502"/>
<dbReference type="Pfam" id="PF13374">
    <property type="entry name" value="TPR_10"/>
    <property type="match status" value="1"/>
</dbReference>
<dbReference type="PATRIC" id="fig|1666912.4.peg.290"/>
<dbReference type="Proteomes" id="UP000050413">
    <property type="component" value="Unassembled WGS sequence"/>
</dbReference>
<organism evidence="6 7">
    <name type="scientific">Roseibaca calidilacus</name>
    <dbReference type="NCBI Taxonomy" id="1666912"/>
    <lineage>
        <taxon>Bacteria</taxon>
        <taxon>Pseudomonadati</taxon>
        <taxon>Pseudomonadota</taxon>
        <taxon>Alphaproteobacteria</taxon>
        <taxon>Rhodobacterales</taxon>
        <taxon>Paracoccaceae</taxon>
        <taxon>Roseinatronobacter</taxon>
    </lineage>
</organism>
<dbReference type="Pfam" id="PF13432">
    <property type="entry name" value="TPR_16"/>
    <property type="match status" value="1"/>
</dbReference>
<evidence type="ECO:0000256" key="1">
    <source>
        <dbReference type="ARBA" id="ARBA00022737"/>
    </source>
</evidence>